<dbReference type="PANTHER" id="PTHR24185:SF1">
    <property type="entry name" value="CALCIUM-INDEPENDENT PHOSPHOLIPASE A2-GAMMA"/>
    <property type="match status" value="1"/>
</dbReference>
<dbReference type="GO" id="GO:0019369">
    <property type="term" value="P:arachidonate metabolic process"/>
    <property type="evidence" value="ECO:0007669"/>
    <property type="project" value="TreeGrafter"/>
</dbReference>
<dbReference type="PANTHER" id="PTHR24185">
    <property type="entry name" value="CALCIUM-INDEPENDENT PHOSPHOLIPASE A2-GAMMA"/>
    <property type="match status" value="1"/>
</dbReference>
<evidence type="ECO:0000259" key="6">
    <source>
        <dbReference type="PROSITE" id="PS51635"/>
    </source>
</evidence>
<reference evidence="7 8" key="1">
    <citation type="submission" date="2016-10" db="EMBL/GenBank/DDBJ databases">
        <title>Draft genome sequence of Coniochaeta ligniaria NRRL30616, a lignocellulolytic fungus for bioabatement of inhibitors in plant biomass hydrolysates.</title>
        <authorList>
            <consortium name="DOE Joint Genome Institute"/>
            <person name="Jimenez D.J."/>
            <person name="Hector R.E."/>
            <person name="Riley R."/>
            <person name="Sun H."/>
            <person name="Grigoriev I.V."/>
            <person name="Van Elsas J.D."/>
            <person name="Nichols N.N."/>
        </authorList>
    </citation>
    <scope>NUCLEOTIDE SEQUENCE [LARGE SCALE GENOMIC DNA]</scope>
    <source>
        <strain evidence="7 8">NRRL 30616</strain>
    </source>
</reference>
<evidence type="ECO:0000256" key="5">
    <source>
        <dbReference type="SAM" id="MobiDB-lite"/>
    </source>
</evidence>
<keyword evidence="2" id="KW-0442">Lipid degradation</keyword>
<evidence type="ECO:0000313" key="7">
    <source>
        <dbReference type="EMBL" id="OIW30051.1"/>
    </source>
</evidence>
<keyword evidence="8" id="KW-1185">Reference proteome</keyword>
<evidence type="ECO:0000256" key="1">
    <source>
        <dbReference type="ARBA" id="ARBA00022801"/>
    </source>
</evidence>
<dbReference type="GO" id="GO:0016020">
    <property type="term" value="C:membrane"/>
    <property type="evidence" value="ECO:0007669"/>
    <property type="project" value="TreeGrafter"/>
</dbReference>
<evidence type="ECO:0000313" key="8">
    <source>
        <dbReference type="Proteomes" id="UP000182658"/>
    </source>
</evidence>
<organism evidence="7 8">
    <name type="scientific">Coniochaeta ligniaria NRRL 30616</name>
    <dbReference type="NCBI Taxonomy" id="1408157"/>
    <lineage>
        <taxon>Eukaryota</taxon>
        <taxon>Fungi</taxon>
        <taxon>Dikarya</taxon>
        <taxon>Ascomycota</taxon>
        <taxon>Pezizomycotina</taxon>
        <taxon>Sordariomycetes</taxon>
        <taxon>Sordariomycetidae</taxon>
        <taxon>Coniochaetales</taxon>
        <taxon>Coniochaetaceae</taxon>
        <taxon>Coniochaeta</taxon>
    </lineage>
</organism>
<dbReference type="STRING" id="1408157.A0A1J7ISB3"/>
<dbReference type="GO" id="GO:0016042">
    <property type="term" value="P:lipid catabolic process"/>
    <property type="evidence" value="ECO:0007669"/>
    <property type="project" value="UniProtKB-KW"/>
</dbReference>
<feature type="domain" description="PNPLA" evidence="6">
    <location>
        <begin position="1"/>
        <end position="83"/>
    </location>
</feature>
<dbReference type="Gene3D" id="3.40.1090.10">
    <property type="entry name" value="Cytosolic phospholipase A2 catalytic domain"/>
    <property type="match status" value="1"/>
</dbReference>
<dbReference type="GO" id="GO:0047499">
    <property type="term" value="F:calcium-independent phospholipase A2 activity"/>
    <property type="evidence" value="ECO:0007669"/>
    <property type="project" value="TreeGrafter"/>
</dbReference>
<dbReference type="AlphaFoldDB" id="A0A1J7ISB3"/>
<dbReference type="Proteomes" id="UP000182658">
    <property type="component" value="Unassembled WGS sequence"/>
</dbReference>
<evidence type="ECO:0000256" key="3">
    <source>
        <dbReference type="ARBA" id="ARBA00023098"/>
    </source>
</evidence>
<keyword evidence="1" id="KW-0378">Hydrolase</keyword>
<proteinExistence type="predicted"/>
<feature type="region of interest" description="Disordered" evidence="5">
    <location>
        <begin position="198"/>
        <end position="219"/>
    </location>
</feature>
<dbReference type="InParanoid" id="A0A1J7ISB3"/>
<evidence type="ECO:0000256" key="4">
    <source>
        <dbReference type="PROSITE-ProRule" id="PRU01161"/>
    </source>
</evidence>
<dbReference type="InterPro" id="IPR002641">
    <property type="entry name" value="PNPLA_dom"/>
</dbReference>
<protein>
    <submittedName>
        <fullName evidence="7">FabD/lysophospholipase-like protein</fullName>
    </submittedName>
</protein>
<dbReference type="SUPFAM" id="SSF52151">
    <property type="entry name" value="FabD/lysophospholipase-like"/>
    <property type="match status" value="1"/>
</dbReference>
<dbReference type="InterPro" id="IPR016035">
    <property type="entry name" value="Acyl_Trfase/lysoPLipase"/>
</dbReference>
<keyword evidence="3" id="KW-0443">Lipid metabolism</keyword>
<dbReference type="GO" id="GO:0046486">
    <property type="term" value="P:glycerolipid metabolic process"/>
    <property type="evidence" value="ECO:0007669"/>
    <property type="project" value="UniProtKB-ARBA"/>
</dbReference>
<dbReference type="EMBL" id="KV875097">
    <property type="protein sequence ID" value="OIW30051.1"/>
    <property type="molecule type" value="Genomic_DNA"/>
</dbReference>
<evidence type="ECO:0000256" key="2">
    <source>
        <dbReference type="ARBA" id="ARBA00022963"/>
    </source>
</evidence>
<sequence>MAFREPSCTKTAVLAITKDNVDARPTLFTTYDTSVALHGCTVWKVARATSAATTFFKPIRVGRDGVEFVDAGFGYNNPCEVLVEEAQRQFPGHLSMRVLSIGTGLGDVVAIENTRMSIIKALKKMATSSKKVAASLDDRYGGSGQYYRFNVDQGLQDITLSDWEKASTISAHTRNYLSDNQRAIREFVHSLVRAGYDGDNGGNSQPAAPAAELNGARNS</sequence>
<dbReference type="PROSITE" id="PS51635">
    <property type="entry name" value="PNPLA"/>
    <property type="match status" value="1"/>
</dbReference>
<comment type="caution">
    <text evidence="4">Lacks conserved residue(s) required for the propagation of feature annotation.</text>
</comment>
<dbReference type="OrthoDB" id="1658288at2759"/>
<name>A0A1J7ISB3_9PEZI</name>
<accession>A0A1J7ISB3</accession>
<gene>
    <name evidence="7" type="ORF">CONLIGDRAFT_632166</name>
</gene>